<name>A0AAJ0AMH4_9PEZI</name>
<sequence>MPDPPRKTKTSAKEVNHTLSLRRNCALHQPASAQPSAQNIVGAGFADFVSFPRRLVPLALALPAAAAAYSYINARISLWYDRKLLSCALPATLSALWRERTDRLNQFYILEQAAQNKSSANRTFIIFEGKTYTYRETYEQVLKYGTWLRERHGVKPKDIVAINFQNSDVFVFLWLGLWSIGAKPAFINYNLTGKPLAHCAKAAKTKLMLIDPNVAANVTEDVRNELSTVQFVVLDESLHREIDAVKPRRAPDSDRSESQYQNLAILIYTSGTTGMPKPAIVSWAKCIVGGVFTSRLTSNSPNDVFYTSMPLYHSSAALLGFGNTLEAGGTICIGRKFSTKVFWEEVRSSKATIIQYVGETCRYLLAAASQVDPVTGESLDKKHNVRVAFGNGLRPDVWNRFKERFGIDTIAEFYAATEGSFGTWNLSRNDFAKGAVGRNGTLYSMVMGLDVALAEMDENNEEPWRDRKTGLCRPAKAGEPGELMFRLSPDDLNRRFQGYYGNPDATKAKVLRSVFKKGDAWFRTGDVVRWDSEGRLYFTDRIGDTFRWKSENVSTQEVGEAVGSHPLVQEANVYGVELPNHDGRAGCAAVVLQGQPSEEVLRSIAQHVKQSLPKYALPIFLRVMPPEAMQTTGTNKQQKHGLRSQGVRPGGTDAAGEVYWLKNNTYEPFSGRDWDELNGGRVKL</sequence>
<evidence type="ECO:0000256" key="17">
    <source>
        <dbReference type="ARBA" id="ARBA00060276"/>
    </source>
</evidence>
<reference evidence="23" key="1">
    <citation type="submission" date="2021-06" db="EMBL/GenBank/DDBJ databases">
        <title>Comparative genomics, transcriptomics and evolutionary studies reveal genomic signatures of adaptation to plant cell wall in hemibiotrophic fungi.</title>
        <authorList>
            <consortium name="DOE Joint Genome Institute"/>
            <person name="Baroncelli R."/>
            <person name="Diaz J.F."/>
            <person name="Benocci T."/>
            <person name="Peng M."/>
            <person name="Battaglia E."/>
            <person name="Haridas S."/>
            <person name="Andreopoulos W."/>
            <person name="Labutti K."/>
            <person name="Pangilinan J."/>
            <person name="Floch G.L."/>
            <person name="Makela M.R."/>
            <person name="Henrissat B."/>
            <person name="Grigoriev I.V."/>
            <person name="Crouch J.A."/>
            <person name="De Vries R.P."/>
            <person name="Sukno S.A."/>
            <person name="Thon M.R."/>
        </authorList>
    </citation>
    <scope>NUCLEOTIDE SEQUENCE</scope>
    <source>
        <strain evidence="23">CBS 193.32</strain>
    </source>
</reference>
<evidence type="ECO:0000256" key="9">
    <source>
        <dbReference type="ARBA" id="ARBA00022692"/>
    </source>
</evidence>
<dbReference type="FunFam" id="3.30.300.30:FF:000002">
    <property type="entry name" value="Long-chain fatty acid transport protein 1"/>
    <property type="match status" value="1"/>
</dbReference>
<organism evidence="23 24">
    <name type="scientific">Colletotrichum godetiae</name>
    <dbReference type="NCBI Taxonomy" id="1209918"/>
    <lineage>
        <taxon>Eukaryota</taxon>
        <taxon>Fungi</taxon>
        <taxon>Dikarya</taxon>
        <taxon>Ascomycota</taxon>
        <taxon>Pezizomycotina</taxon>
        <taxon>Sordariomycetes</taxon>
        <taxon>Hypocreomycetidae</taxon>
        <taxon>Glomerellales</taxon>
        <taxon>Glomerellaceae</taxon>
        <taxon>Colletotrichum</taxon>
        <taxon>Colletotrichum acutatum species complex</taxon>
    </lineage>
</organism>
<keyword evidence="12" id="KW-1133">Transmembrane helix</keyword>
<evidence type="ECO:0000256" key="5">
    <source>
        <dbReference type="ARBA" id="ARBA00022448"/>
    </source>
</evidence>
<evidence type="ECO:0000256" key="1">
    <source>
        <dbReference type="ARBA" id="ARBA00004502"/>
    </source>
</evidence>
<comment type="similarity">
    <text evidence="4">Belongs to the ATP-dependent AMP-binding enzyme family.</text>
</comment>
<evidence type="ECO:0000256" key="7">
    <source>
        <dbReference type="ARBA" id="ARBA00022598"/>
    </source>
</evidence>
<keyword evidence="5" id="KW-0813">Transport</keyword>
<comment type="catalytic activity">
    <reaction evidence="16">
        <text>a very long-chain fatty acid + ATP + CoA = a very long-chain fatty acyl-CoA + AMP + diphosphate</text>
        <dbReference type="Rhea" id="RHEA:54536"/>
        <dbReference type="ChEBI" id="CHEBI:30616"/>
        <dbReference type="ChEBI" id="CHEBI:33019"/>
        <dbReference type="ChEBI" id="CHEBI:57287"/>
        <dbReference type="ChEBI" id="CHEBI:58950"/>
        <dbReference type="ChEBI" id="CHEBI:138261"/>
        <dbReference type="ChEBI" id="CHEBI:456215"/>
    </reaction>
</comment>
<dbReference type="GO" id="GO:0044539">
    <property type="term" value="P:long-chain fatty acid import into cell"/>
    <property type="evidence" value="ECO:0007669"/>
    <property type="project" value="TreeGrafter"/>
</dbReference>
<dbReference type="InterPro" id="IPR000873">
    <property type="entry name" value="AMP-dep_synth/lig_dom"/>
</dbReference>
<keyword evidence="10" id="KW-0547">Nucleotide-binding</keyword>
<keyword evidence="15" id="KW-0576">Peroxisome</keyword>
<evidence type="ECO:0000256" key="12">
    <source>
        <dbReference type="ARBA" id="ARBA00022989"/>
    </source>
</evidence>
<evidence type="ECO:0000313" key="24">
    <source>
        <dbReference type="Proteomes" id="UP001224890"/>
    </source>
</evidence>
<evidence type="ECO:0000256" key="2">
    <source>
        <dbReference type="ARBA" id="ARBA00004585"/>
    </source>
</evidence>
<keyword evidence="8" id="KW-0551">Lipid droplet</keyword>
<dbReference type="AlphaFoldDB" id="A0AAJ0AMH4"/>
<dbReference type="GeneID" id="85456786"/>
<dbReference type="PANTHER" id="PTHR43107">
    <property type="entry name" value="LONG-CHAIN FATTY ACID TRANSPORT PROTEIN"/>
    <property type="match status" value="1"/>
</dbReference>
<gene>
    <name evidence="23" type="ORF">BDP55DRAFT_631235</name>
</gene>
<comment type="subcellular location">
    <subcellularLocation>
        <location evidence="3">Cell membrane</location>
        <topology evidence="3">Multi-pass membrane protein</topology>
    </subcellularLocation>
    <subcellularLocation>
        <location evidence="1">Lipid droplet</location>
    </subcellularLocation>
    <subcellularLocation>
        <location evidence="2">Peroxisome membrane</location>
        <topology evidence="2">Multi-pass membrane protein</topology>
    </subcellularLocation>
</comment>
<evidence type="ECO:0000256" key="4">
    <source>
        <dbReference type="ARBA" id="ARBA00006432"/>
    </source>
</evidence>
<keyword evidence="7" id="KW-0436">Ligase</keyword>
<evidence type="ECO:0000256" key="20">
    <source>
        <dbReference type="SAM" id="MobiDB-lite"/>
    </source>
</evidence>
<feature type="domain" description="AMP-binding enzyme C-terminal" evidence="22">
    <location>
        <begin position="557"/>
        <end position="633"/>
    </location>
</feature>
<feature type="domain" description="AMP-dependent synthetase/ligase" evidence="21">
    <location>
        <begin position="115"/>
        <end position="486"/>
    </location>
</feature>
<proteinExistence type="inferred from homology"/>
<keyword evidence="11" id="KW-0067">ATP-binding</keyword>
<dbReference type="Pfam" id="PF00501">
    <property type="entry name" value="AMP-binding"/>
    <property type="match status" value="1"/>
</dbReference>
<evidence type="ECO:0000313" key="23">
    <source>
        <dbReference type="EMBL" id="KAK1676609.1"/>
    </source>
</evidence>
<evidence type="ECO:0000256" key="15">
    <source>
        <dbReference type="ARBA" id="ARBA00023140"/>
    </source>
</evidence>
<dbReference type="GO" id="GO:0009898">
    <property type="term" value="C:cytoplasmic side of plasma membrane"/>
    <property type="evidence" value="ECO:0007669"/>
    <property type="project" value="TreeGrafter"/>
</dbReference>
<dbReference type="GO" id="GO:0005778">
    <property type="term" value="C:peroxisomal membrane"/>
    <property type="evidence" value="ECO:0007669"/>
    <property type="project" value="UniProtKB-SubCell"/>
</dbReference>
<dbReference type="InterPro" id="IPR020845">
    <property type="entry name" value="AMP-binding_CS"/>
</dbReference>
<dbReference type="GO" id="GO:0005524">
    <property type="term" value="F:ATP binding"/>
    <property type="evidence" value="ECO:0007669"/>
    <property type="project" value="UniProtKB-KW"/>
</dbReference>
<evidence type="ECO:0000256" key="13">
    <source>
        <dbReference type="ARBA" id="ARBA00023055"/>
    </source>
</evidence>
<evidence type="ECO:0000256" key="18">
    <source>
        <dbReference type="ARBA" id="ARBA00068795"/>
    </source>
</evidence>
<dbReference type="FunFam" id="3.40.50.12780:FF:000019">
    <property type="entry name" value="Long-chain fatty acid transporter"/>
    <property type="match status" value="1"/>
</dbReference>
<dbReference type="InterPro" id="IPR025110">
    <property type="entry name" value="AMP-bd_C"/>
</dbReference>
<dbReference type="GO" id="GO:0005324">
    <property type="term" value="F:long-chain fatty acid transmembrane transporter activity"/>
    <property type="evidence" value="ECO:0007669"/>
    <property type="project" value="TreeGrafter"/>
</dbReference>
<keyword evidence="24" id="KW-1185">Reference proteome</keyword>
<evidence type="ECO:0000256" key="14">
    <source>
        <dbReference type="ARBA" id="ARBA00023136"/>
    </source>
</evidence>
<dbReference type="InterPro" id="IPR045851">
    <property type="entry name" value="AMP-bd_C_sf"/>
</dbReference>
<dbReference type="Gene3D" id="3.40.50.12780">
    <property type="entry name" value="N-terminal domain of ligase-like"/>
    <property type="match status" value="1"/>
</dbReference>
<dbReference type="EMBL" id="JAHMHR010000017">
    <property type="protein sequence ID" value="KAK1676609.1"/>
    <property type="molecule type" value="Genomic_DNA"/>
</dbReference>
<evidence type="ECO:0000256" key="16">
    <source>
        <dbReference type="ARBA" id="ARBA00051585"/>
    </source>
</evidence>
<accession>A0AAJ0AMH4</accession>
<dbReference type="Proteomes" id="UP001224890">
    <property type="component" value="Unassembled WGS sequence"/>
</dbReference>
<keyword evidence="6" id="KW-1003">Cell membrane</keyword>
<evidence type="ECO:0000256" key="11">
    <source>
        <dbReference type="ARBA" id="ARBA00022840"/>
    </source>
</evidence>
<keyword evidence="9" id="KW-0812">Transmembrane</keyword>
<evidence type="ECO:0000256" key="10">
    <source>
        <dbReference type="ARBA" id="ARBA00022741"/>
    </source>
</evidence>
<dbReference type="PANTHER" id="PTHR43107:SF15">
    <property type="entry name" value="FATTY ACID TRANSPORT PROTEIN 3, ISOFORM A"/>
    <property type="match status" value="1"/>
</dbReference>
<dbReference type="InterPro" id="IPR042099">
    <property type="entry name" value="ANL_N_sf"/>
</dbReference>
<comment type="function">
    <text evidence="17">Acyl-CoA synthetase required for both the import of long chain fatty acids (LCFAs) (C14-C18) and the activation very long chain fatty acids (VLCFAs) (C20-C26) by esterification of the fatty acids into metabolically active CoA-thioesters for subsequent degradation or incorporation into phospholipids. The transport and fatty acyl-CoA synthetase activities are genetically separable and are thus independent activities. Esterifies VLCFAs in the peroxisome matrix. The VLCFAs are actively transported into peroxisomes by a PXA1-PXA2 heterodimeric transporter in the peroxisomal membrane.</text>
</comment>
<keyword evidence="14" id="KW-0472">Membrane</keyword>
<dbReference type="GO" id="GO:0005811">
    <property type="term" value="C:lipid droplet"/>
    <property type="evidence" value="ECO:0007669"/>
    <property type="project" value="UniProtKB-SubCell"/>
</dbReference>
<keyword evidence="13" id="KW-0445">Lipid transport</keyword>
<evidence type="ECO:0000256" key="8">
    <source>
        <dbReference type="ARBA" id="ARBA00022677"/>
    </source>
</evidence>
<dbReference type="Gene3D" id="3.30.300.30">
    <property type="match status" value="1"/>
</dbReference>
<dbReference type="RefSeq" id="XP_060430612.1">
    <property type="nucleotide sequence ID" value="XM_060572260.1"/>
</dbReference>
<evidence type="ECO:0000259" key="22">
    <source>
        <dbReference type="Pfam" id="PF13193"/>
    </source>
</evidence>
<dbReference type="PROSITE" id="PS00455">
    <property type="entry name" value="AMP_BINDING"/>
    <property type="match status" value="1"/>
</dbReference>
<dbReference type="GO" id="GO:0004467">
    <property type="term" value="F:long-chain fatty acid-CoA ligase activity"/>
    <property type="evidence" value="ECO:0007669"/>
    <property type="project" value="TreeGrafter"/>
</dbReference>
<evidence type="ECO:0000256" key="6">
    <source>
        <dbReference type="ARBA" id="ARBA00022475"/>
    </source>
</evidence>
<dbReference type="Pfam" id="PF13193">
    <property type="entry name" value="AMP-binding_C"/>
    <property type="match status" value="1"/>
</dbReference>
<evidence type="ECO:0000256" key="19">
    <source>
        <dbReference type="ARBA" id="ARBA00078285"/>
    </source>
</evidence>
<comment type="caution">
    <text evidence="23">The sequence shown here is derived from an EMBL/GenBank/DDBJ whole genome shotgun (WGS) entry which is preliminary data.</text>
</comment>
<evidence type="ECO:0000259" key="21">
    <source>
        <dbReference type="Pfam" id="PF00501"/>
    </source>
</evidence>
<dbReference type="SUPFAM" id="SSF56801">
    <property type="entry name" value="Acetyl-CoA synthetase-like"/>
    <property type="match status" value="1"/>
</dbReference>
<feature type="region of interest" description="Disordered" evidence="20">
    <location>
        <begin position="629"/>
        <end position="653"/>
    </location>
</feature>
<protein>
    <recommendedName>
        <fullName evidence="18">Very long-chain fatty acid transport protein</fullName>
    </recommendedName>
    <alternativeName>
        <fullName evidence="19">Very-long-chain acyl-CoA synthetase</fullName>
    </alternativeName>
</protein>
<evidence type="ECO:0000256" key="3">
    <source>
        <dbReference type="ARBA" id="ARBA00004651"/>
    </source>
</evidence>